<dbReference type="SUPFAM" id="SSF53756">
    <property type="entry name" value="UDP-Glycosyltransferase/glycogen phosphorylase"/>
    <property type="match status" value="1"/>
</dbReference>
<keyword evidence="3" id="KW-0808">Transferase</keyword>
<protein>
    <submittedName>
        <fullName evidence="3">Glycosyltransferase</fullName>
    </submittedName>
</protein>
<dbReference type="AlphaFoldDB" id="A0A2H3KSQ6"/>
<dbReference type="Pfam" id="PF13439">
    <property type="entry name" value="Glyco_transf_4"/>
    <property type="match status" value="1"/>
</dbReference>
<dbReference type="InterPro" id="IPR028098">
    <property type="entry name" value="Glyco_trans_4-like_N"/>
</dbReference>
<evidence type="ECO:0000313" key="3">
    <source>
        <dbReference type="EMBL" id="PDS25242.1"/>
    </source>
</evidence>
<feature type="domain" description="Glycosyl transferase family 1" evidence="1">
    <location>
        <begin position="175"/>
        <end position="338"/>
    </location>
</feature>
<dbReference type="RefSeq" id="WP_097553784.1">
    <property type="nucleotide sequence ID" value="NZ_PCMW01000030.1"/>
</dbReference>
<dbReference type="OrthoDB" id="798298at2"/>
<comment type="caution">
    <text evidence="3">The sequence shown here is derived from an EMBL/GenBank/DDBJ whole genome shotgun (WGS) entry which is preliminary data.</text>
</comment>
<dbReference type="Proteomes" id="UP000220828">
    <property type="component" value="Unassembled WGS sequence"/>
</dbReference>
<name>A0A2H3KSQ6_9FLAO</name>
<dbReference type="Gene3D" id="3.40.50.2000">
    <property type="entry name" value="Glycogen Phosphorylase B"/>
    <property type="match status" value="2"/>
</dbReference>
<dbReference type="InterPro" id="IPR001296">
    <property type="entry name" value="Glyco_trans_1"/>
</dbReference>
<evidence type="ECO:0000259" key="1">
    <source>
        <dbReference type="Pfam" id="PF00534"/>
    </source>
</evidence>
<evidence type="ECO:0000259" key="2">
    <source>
        <dbReference type="Pfam" id="PF13439"/>
    </source>
</evidence>
<evidence type="ECO:0000313" key="4">
    <source>
        <dbReference type="Proteomes" id="UP000220828"/>
    </source>
</evidence>
<feature type="domain" description="Glycosyltransferase subfamily 4-like N-terminal" evidence="2">
    <location>
        <begin position="18"/>
        <end position="172"/>
    </location>
</feature>
<proteinExistence type="predicted"/>
<dbReference type="EMBL" id="PCMW01000030">
    <property type="protein sequence ID" value="PDS25242.1"/>
    <property type="molecule type" value="Genomic_DNA"/>
</dbReference>
<organism evidence="3 4">
    <name type="scientific">Flavobacterium branchiophilum</name>
    <dbReference type="NCBI Taxonomy" id="55197"/>
    <lineage>
        <taxon>Bacteria</taxon>
        <taxon>Pseudomonadati</taxon>
        <taxon>Bacteroidota</taxon>
        <taxon>Flavobacteriia</taxon>
        <taxon>Flavobacteriales</taxon>
        <taxon>Flavobacteriaceae</taxon>
        <taxon>Flavobacterium</taxon>
    </lineage>
</organism>
<gene>
    <name evidence="3" type="ORF">B0A77_05240</name>
</gene>
<reference evidence="3 4" key="1">
    <citation type="submission" date="2017-09" db="EMBL/GenBank/DDBJ databases">
        <title>Whole genomes of Flavobacteriaceae.</title>
        <authorList>
            <person name="Stine C."/>
            <person name="Li C."/>
            <person name="Tadesse D."/>
        </authorList>
    </citation>
    <scope>NUCLEOTIDE SEQUENCE [LARGE SCALE GENOMIC DNA]</scope>
    <source>
        <strain evidence="3 4">ATCC 35036</strain>
    </source>
</reference>
<dbReference type="PANTHER" id="PTHR12526">
    <property type="entry name" value="GLYCOSYLTRANSFERASE"/>
    <property type="match status" value="1"/>
</dbReference>
<dbReference type="Pfam" id="PF00534">
    <property type="entry name" value="Glycos_transf_1"/>
    <property type="match status" value="1"/>
</dbReference>
<dbReference type="GO" id="GO:0016757">
    <property type="term" value="F:glycosyltransferase activity"/>
    <property type="evidence" value="ECO:0007669"/>
    <property type="project" value="InterPro"/>
</dbReference>
<accession>A0A2H3KSQ6</accession>
<sequence length="358" mass="41641">MNVPNTKIALVSHSYSKGGAERFAASLSFLLDEAGFDIYNILICNEVDFAYKGTLLNLGKINGFPVVKKIKKAYILYKYLKQEKIDVIIDNRTHNQFFSDWILYRIFSNRKKICIVHSSFIQNYIPENIFLAKFLFTKNTKFIGVSKYITNSIKEKYPFFKSFLIYNFINTEHLERQKILNKSNYILYFGRIDNKVKNFDLMLESYKLSEVFKQGIKLYIMGDGNDDELLRNLIFKFKLDEYVVRIPFNNNPFEYVSKALFTLLTSHYEGFPLSIIESLSLATPVVSVDCISGPSEIVVNRKNGILVPNYQPKLLSKAIQEMVLNEELYLECKENALKSVFHLSKQTIAKQWKKIIES</sequence>
<dbReference type="PANTHER" id="PTHR12526:SF630">
    <property type="entry name" value="GLYCOSYLTRANSFERASE"/>
    <property type="match status" value="1"/>
</dbReference>